<keyword evidence="8" id="KW-0489">Methyltransferase</keyword>
<gene>
    <name evidence="8" type="ORF">BGW36DRAFT_259358</name>
</gene>
<dbReference type="PANTHER" id="PTHR16288">
    <property type="entry name" value="WD40 REPEAT PROTEIN 4"/>
    <property type="match status" value="1"/>
</dbReference>
<dbReference type="InterPro" id="IPR001680">
    <property type="entry name" value="WD40_rpt"/>
</dbReference>
<dbReference type="InterPro" id="IPR036322">
    <property type="entry name" value="WD40_repeat_dom_sf"/>
</dbReference>
<dbReference type="Gene3D" id="2.130.10.10">
    <property type="entry name" value="YVTN repeat-like/Quinoprotein amine dehydrogenase"/>
    <property type="match status" value="2"/>
</dbReference>
<reference evidence="8" key="1">
    <citation type="submission" date="2021-12" db="EMBL/GenBank/DDBJ databases">
        <title>Convergent genome expansion in fungi linked to evolution of root-endophyte symbiosis.</title>
        <authorList>
            <consortium name="DOE Joint Genome Institute"/>
            <person name="Ke Y.-H."/>
            <person name="Bonito G."/>
            <person name="Liao H.-L."/>
            <person name="Looney B."/>
            <person name="Rojas-Flechas A."/>
            <person name="Nash J."/>
            <person name="Hameed K."/>
            <person name="Schadt C."/>
            <person name="Martin F."/>
            <person name="Crous P.W."/>
            <person name="Miettinen O."/>
            <person name="Magnuson J.K."/>
            <person name="Labbe J."/>
            <person name="Jacobson D."/>
            <person name="Doktycz M.J."/>
            <person name="Veneault-Fourrey C."/>
            <person name="Kuo A."/>
            <person name="Mondo S."/>
            <person name="Calhoun S."/>
            <person name="Riley R."/>
            <person name="Ohm R."/>
            <person name="LaButti K."/>
            <person name="Andreopoulos B."/>
            <person name="Pangilinan J."/>
            <person name="Nolan M."/>
            <person name="Tritt A."/>
            <person name="Clum A."/>
            <person name="Lipzen A."/>
            <person name="Daum C."/>
            <person name="Barry K."/>
            <person name="Grigoriev I.V."/>
            <person name="Vilgalys R."/>
        </authorList>
    </citation>
    <scope>NUCLEOTIDE SEQUENCE</scope>
    <source>
        <strain evidence="8">PMI_201</strain>
    </source>
</reference>
<keyword evidence="3" id="KW-0819">tRNA processing</keyword>
<dbReference type="GO" id="GO:0043527">
    <property type="term" value="C:tRNA methyltransferase complex"/>
    <property type="evidence" value="ECO:0007669"/>
    <property type="project" value="TreeGrafter"/>
</dbReference>
<evidence type="ECO:0000256" key="3">
    <source>
        <dbReference type="ARBA" id="ARBA00022694"/>
    </source>
</evidence>
<evidence type="ECO:0000313" key="8">
    <source>
        <dbReference type="EMBL" id="KAH8700596.1"/>
    </source>
</evidence>
<organism evidence="8 9">
    <name type="scientific">Talaromyces proteolyticus</name>
    <dbReference type="NCBI Taxonomy" id="1131652"/>
    <lineage>
        <taxon>Eukaryota</taxon>
        <taxon>Fungi</taxon>
        <taxon>Dikarya</taxon>
        <taxon>Ascomycota</taxon>
        <taxon>Pezizomycotina</taxon>
        <taxon>Eurotiomycetes</taxon>
        <taxon>Eurotiomycetidae</taxon>
        <taxon>Eurotiales</taxon>
        <taxon>Trichocomaceae</taxon>
        <taxon>Talaromyces</taxon>
        <taxon>Talaromyces sect. Bacilispori</taxon>
    </lineage>
</organism>
<dbReference type="EMBL" id="JAJTJA010000004">
    <property type="protein sequence ID" value="KAH8700596.1"/>
    <property type="molecule type" value="Genomic_DNA"/>
</dbReference>
<dbReference type="GO" id="GO:0005829">
    <property type="term" value="C:cytosol"/>
    <property type="evidence" value="ECO:0007669"/>
    <property type="project" value="TreeGrafter"/>
</dbReference>
<name>A0AAD4Q2P1_9EURO</name>
<comment type="caution">
    <text evidence="8">The sequence shown here is derived from an EMBL/GenBank/DDBJ whole genome shotgun (WGS) entry which is preliminary data.</text>
</comment>
<proteinExistence type="inferred from homology"/>
<evidence type="ECO:0000256" key="1">
    <source>
        <dbReference type="ARBA" id="ARBA00004123"/>
    </source>
</evidence>
<evidence type="ECO:0000313" key="9">
    <source>
        <dbReference type="Proteomes" id="UP001201262"/>
    </source>
</evidence>
<dbReference type="AlphaFoldDB" id="A0AAD4Q2P1"/>
<dbReference type="RefSeq" id="XP_046074302.1">
    <property type="nucleotide sequence ID" value="XM_046210058.1"/>
</dbReference>
<evidence type="ECO:0000256" key="5">
    <source>
        <dbReference type="ARBA" id="ARBA00023242"/>
    </source>
</evidence>
<dbReference type="InterPro" id="IPR028884">
    <property type="entry name" value="Trm82"/>
</dbReference>
<dbReference type="InterPro" id="IPR015943">
    <property type="entry name" value="WD40/YVTN_repeat-like_dom_sf"/>
</dbReference>
<evidence type="ECO:0000256" key="6">
    <source>
        <dbReference type="PROSITE-ProRule" id="PRU00221"/>
    </source>
</evidence>
<dbReference type="PANTHER" id="PTHR16288:SF0">
    <property type="entry name" value="TRNA (GUANINE-N(7)-)-METHYLTRANSFERASE NON-CATALYTIC SUBUNIT WDR4"/>
    <property type="match status" value="1"/>
</dbReference>
<dbReference type="GO" id="GO:0036265">
    <property type="term" value="P:RNA (guanine-N7)-methylation"/>
    <property type="evidence" value="ECO:0007669"/>
    <property type="project" value="InterPro"/>
</dbReference>
<dbReference type="PROSITE" id="PS50082">
    <property type="entry name" value="WD_REPEATS_2"/>
    <property type="match status" value="1"/>
</dbReference>
<sequence>MESKPQYPFHCLRYVGRKDLNVIIATAGAKIYSISAEDGRKLSTWPPATNPSNGAVQVASDVHGDEPPEKRRKLTPSSNGKDEQGVAHGGSASTAQPLAWSSIPIMVISHSGRYVIALTGEDKHVRVFEIGVDGVLTQLTSRPVPKRPCGISLSFDDSTIFCADKAGDVYALPLLLSEDEIRLVSRTKKHYPPAANTLVVHSKRNLETLRQQLLHHGQARPTTANPTVKRDILLGHVSMLTDLAIASLPSSTSTNNSQLFILTSDRDEQIRVSRGPPQTHVIESYCLGHEAFVSKLCIPASLPQILISGGGDDYLFVWDWRTGQVLHKIPIASDRNQGKIVVRGIWAFSIDGSSSVAVLVALDGSPELLSFLLLQDGSLLPQKSFETSGNVLDVTWAEDKSTLFISVDTCHEPGSIETWKKEFKGNQSLLETYTIKFQDEMLTFNPASSQILENIKAEGTEDVYAVVDESCRLKAQKSLSGVLYNLQNLRKR</sequence>
<dbReference type="GeneID" id="70240345"/>
<dbReference type="GO" id="GO:0005634">
    <property type="term" value="C:nucleus"/>
    <property type="evidence" value="ECO:0007669"/>
    <property type="project" value="UniProtKB-SubCell"/>
</dbReference>
<dbReference type="Proteomes" id="UP001201262">
    <property type="component" value="Unassembled WGS sequence"/>
</dbReference>
<dbReference type="GO" id="GO:0008168">
    <property type="term" value="F:methyltransferase activity"/>
    <property type="evidence" value="ECO:0007669"/>
    <property type="project" value="UniProtKB-KW"/>
</dbReference>
<dbReference type="HAMAP" id="MF_03056">
    <property type="entry name" value="TRM82"/>
    <property type="match status" value="1"/>
</dbReference>
<dbReference type="SUPFAM" id="SSF50978">
    <property type="entry name" value="WD40 repeat-like"/>
    <property type="match status" value="1"/>
</dbReference>
<feature type="non-terminal residue" evidence="8">
    <location>
        <position position="1"/>
    </location>
</feature>
<feature type="repeat" description="WD" evidence="6">
    <location>
        <begin position="286"/>
        <end position="328"/>
    </location>
</feature>
<protein>
    <submittedName>
        <fullName evidence="8">tRNA methyltransferase</fullName>
    </submittedName>
</protein>
<dbReference type="GO" id="GO:0006400">
    <property type="term" value="P:tRNA modification"/>
    <property type="evidence" value="ECO:0007669"/>
    <property type="project" value="TreeGrafter"/>
</dbReference>
<accession>A0AAD4Q2P1</accession>
<keyword evidence="5" id="KW-0539">Nucleus</keyword>
<evidence type="ECO:0000256" key="4">
    <source>
        <dbReference type="ARBA" id="ARBA00022737"/>
    </source>
</evidence>
<evidence type="ECO:0000256" key="2">
    <source>
        <dbReference type="ARBA" id="ARBA00022574"/>
    </source>
</evidence>
<comment type="subcellular location">
    <subcellularLocation>
        <location evidence="1">Nucleus</location>
    </subcellularLocation>
</comment>
<feature type="region of interest" description="Disordered" evidence="7">
    <location>
        <begin position="43"/>
        <end position="94"/>
    </location>
</feature>
<keyword evidence="4" id="KW-0677">Repeat</keyword>
<keyword evidence="2 6" id="KW-0853">WD repeat</keyword>
<feature type="compositionally biased region" description="Polar residues" evidence="7">
    <location>
        <begin position="46"/>
        <end position="55"/>
    </location>
</feature>
<keyword evidence="8" id="KW-0808">Transferase</keyword>
<evidence type="ECO:0000256" key="7">
    <source>
        <dbReference type="SAM" id="MobiDB-lite"/>
    </source>
</evidence>
<keyword evidence="9" id="KW-1185">Reference proteome</keyword>